<organism evidence="2 3">
    <name type="scientific">Treponema saccharophilum DSM 2985</name>
    <dbReference type="NCBI Taxonomy" id="907348"/>
    <lineage>
        <taxon>Bacteria</taxon>
        <taxon>Pseudomonadati</taxon>
        <taxon>Spirochaetota</taxon>
        <taxon>Spirochaetia</taxon>
        <taxon>Spirochaetales</taxon>
        <taxon>Treponemataceae</taxon>
        <taxon>Treponema</taxon>
    </lineage>
</organism>
<dbReference type="Proteomes" id="UP000003571">
    <property type="component" value="Unassembled WGS sequence"/>
</dbReference>
<dbReference type="STRING" id="907348.TresaDRAFT_0059"/>
<dbReference type="AlphaFoldDB" id="H7ENV3"/>
<name>H7ENV3_9SPIR</name>
<evidence type="ECO:0000256" key="1">
    <source>
        <dbReference type="SAM" id="Coils"/>
    </source>
</evidence>
<evidence type="ECO:0000313" key="3">
    <source>
        <dbReference type="Proteomes" id="UP000003571"/>
    </source>
</evidence>
<dbReference type="PATRIC" id="fig|907348.3.peg.2638"/>
<comment type="caution">
    <text evidence="2">The sequence shown here is derived from an EMBL/GenBank/DDBJ whole genome shotgun (WGS) entry which is preliminary data.</text>
</comment>
<accession>H7ENV3</accession>
<keyword evidence="1" id="KW-0175">Coiled coil</keyword>
<sequence length="313" mass="36821">MKKNGSENIASMYRRGEISMDEAENRLWAEMYTNPSRYGLVSLDEDELSDFLLSFRPRFRRIIESYDESVAEFETFARNCALFFKMTWRKKQLKIAAERQSLENEIRHDAVESVRPFDDTSNPADIVSGTAERRVARRSSVRRRKIEEDARTTALVLAMKSCRDVDDEALEKLSAFTGIGGGELLKMIESLKSCPETRTARNRRMLMARRDETYYRKRKYEAELGRLDESSHEYMRLRERYERQERAWQKANESLEDGKIPTPKNSDIARILGIKQRKVYYCISHAKEKGVIEDYSEIFKKESEENDPKDEKR</sequence>
<protein>
    <submittedName>
        <fullName evidence="2">Uncharacterized protein</fullName>
    </submittedName>
</protein>
<proteinExistence type="predicted"/>
<feature type="coiled-coil region" evidence="1">
    <location>
        <begin position="227"/>
        <end position="258"/>
    </location>
</feature>
<reference evidence="2 3" key="1">
    <citation type="submission" date="2011-09" db="EMBL/GenBank/DDBJ databases">
        <title>The draft genome of Treponema saccharophilum DSM 2985.</title>
        <authorList>
            <consortium name="US DOE Joint Genome Institute (JGI-PGF)"/>
            <person name="Lucas S."/>
            <person name="Copeland A."/>
            <person name="Lapidus A."/>
            <person name="Glavina del Rio T."/>
            <person name="Dalin E."/>
            <person name="Tice H."/>
            <person name="Bruce D."/>
            <person name="Goodwin L."/>
            <person name="Pitluck S."/>
            <person name="Peters L."/>
            <person name="Kyrpides N."/>
            <person name="Mavromatis K."/>
            <person name="Ivanova N."/>
            <person name="Markowitz V."/>
            <person name="Cheng J.-F."/>
            <person name="Hugenholtz P."/>
            <person name="Woyke T."/>
            <person name="Wu D."/>
            <person name="Gronow S."/>
            <person name="Wellnitz S."/>
            <person name="Brambilla E."/>
            <person name="Klenk H.-P."/>
            <person name="Eisen J.A."/>
        </authorList>
    </citation>
    <scope>NUCLEOTIDE SEQUENCE [LARGE SCALE GENOMIC DNA]</scope>
    <source>
        <strain evidence="2 3">DSM 2985</strain>
    </source>
</reference>
<dbReference type="EMBL" id="AGRW01000054">
    <property type="protein sequence ID" value="EIC00586.1"/>
    <property type="molecule type" value="Genomic_DNA"/>
</dbReference>
<evidence type="ECO:0000313" key="2">
    <source>
        <dbReference type="EMBL" id="EIC00586.1"/>
    </source>
</evidence>
<keyword evidence="3" id="KW-1185">Reference proteome</keyword>
<dbReference type="RefSeq" id="WP_002706241.1">
    <property type="nucleotide sequence ID" value="NZ_AGRW01000054.1"/>
</dbReference>
<dbReference type="eggNOG" id="ENOG5030V0M">
    <property type="taxonomic scope" value="Bacteria"/>
</dbReference>
<gene>
    <name evidence="2" type="ORF">TresaDRAFT_0059</name>
</gene>